<keyword evidence="4" id="KW-1185">Reference proteome</keyword>
<comment type="similarity">
    <text evidence="1">Belongs to the AHA1 family.</text>
</comment>
<evidence type="ECO:0000256" key="1">
    <source>
        <dbReference type="ARBA" id="ARBA00006817"/>
    </source>
</evidence>
<dbReference type="AlphaFoldDB" id="A0A0D6L765"/>
<dbReference type="InterPro" id="IPR013538">
    <property type="entry name" value="ASHA1/2-like_C"/>
</dbReference>
<name>A0A0D6L765_9BILA</name>
<dbReference type="InterPro" id="IPR023393">
    <property type="entry name" value="START-like_dom_sf"/>
</dbReference>
<organism evidence="3 4">
    <name type="scientific">Ancylostoma ceylanicum</name>
    <dbReference type="NCBI Taxonomy" id="53326"/>
    <lineage>
        <taxon>Eukaryota</taxon>
        <taxon>Metazoa</taxon>
        <taxon>Ecdysozoa</taxon>
        <taxon>Nematoda</taxon>
        <taxon>Chromadorea</taxon>
        <taxon>Rhabditida</taxon>
        <taxon>Rhabditina</taxon>
        <taxon>Rhabditomorpha</taxon>
        <taxon>Strongyloidea</taxon>
        <taxon>Ancylostomatidae</taxon>
        <taxon>Ancylostomatinae</taxon>
        <taxon>Ancylostoma</taxon>
    </lineage>
</organism>
<dbReference type="Pfam" id="PF08327">
    <property type="entry name" value="AHSA1"/>
    <property type="match status" value="1"/>
</dbReference>
<proteinExistence type="inferred from homology"/>
<dbReference type="Gene3D" id="3.30.530.20">
    <property type="match status" value="1"/>
</dbReference>
<gene>
    <name evidence="3" type="ORF">ANCCEY_15576</name>
</gene>
<evidence type="ECO:0000313" key="3">
    <source>
        <dbReference type="EMBL" id="EPB65361.1"/>
    </source>
</evidence>
<dbReference type="EMBL" id="KE128886">
    <property type="protein sequence ID" value="EPB65361.1"/>
    <property type="molecule type" value="Genomic_DNA"/>
</dbReference>
<reference evidence="3 4" key="1">
    <citation type="submission" date="2013-05" db="EMBL/GenBank/DDBJ databases">
        <title>Draft genome of the parasitic nematode Anyclostoma ceylanicum.</title>
        <authorList>
            <person name="Mitreva M."/>
        </authorList>
    </citation>
    <scope>NUCLEOTIDE SEQUENCE [LARGE SCALE GENOMIC DNA]</scope>
</reference>
<accession>A0A0D6L765</accession>
<sequence>MEKLVITTAIQIQKPVTEVFENICNPDKMTNYFISGSTGRMEAQAELIWEFPEYEGQFRVKVLEVLPGRLIQFEWDPETTVSIELAEQPDKSTVVKVTEGEKSSSPGNLKWYRENTEGWANFLACLKAFSEYGINLRKGVSYRISDGKMDVSEYLDVSEANGHITYTATVIGQNDGKGVEFRLI</sequence>
<dbReference type="Proteomes" id="UP000054495">
    <property type="component" value="Unassembled WGS sequence"/>
</dbReference>
<evidence type="ECO:0000259" key="2">
    <source>
        <dbReference type="Pfam" id="PF08327"/>
    </source>
</evidence>
<evidence type="ECO:0000313" key="4">
    <source>
        <dbReference type="Proteomes" id="UP000054495"/>
    </source>
</evidence>
<protein>
    <recommendedName>
        <fullName evidence="2">Activator of Hsp90 ATPase homologue 1/2-like C-terminal domain-containing protein</fullName>
    </recommendedName>
</protein>
<feature type="non-terminal residue" evidence="3">
    <location>
        <position position="184"/>
    </location>
</feature>
<dbReference type="SUPFAM" id="SSF55961">
    <property type="entry name" value="Bet v1-like"/>
    <property type="match status" value="1"/>
</dbReference>
<feature type="domain" description="Activator of Hsp90 ATPase homologue 1/2-like C-terminal" evidence="2">
    <location>
        <begin position="15"/>
        <end position="129"/>
    </location>
</feature>